<evidence type="ECO:0008006" key="3">
    <source>
        <dbReference type="Google" id="ProtNLM"/>
    </source>
</evidence>
<reference evidence="2" key="1">
    <citation type="journal article" date="2019" name="Int. J. Syst. Evol. Microbiol.">
        <title>The Global Catalogue of Microorganisms (GCM) 10K type strain sequencing project: providing services to taxonomists for standard genome sequencing and annotation.</title>
        <authorList>
            <consortium name="The Broad Institute Genomics Platform"/>
            <consortium name="The Broad Institute Genome Sequencing Center for Infectious Disease"/>
            <person name="Wu L."/>
            <person name="Ma J."/>
        </authorList>
    </citation>
    <scope>NUCLEOTIDE SEQUENCE [LARGE SCALE GENOMIC DNA]</scope>
    <source>
        <strain evidence="2">JCM 10411</strain>
    </source>
</reference>
<dbReference type="Proteomes" id="UP001596180">
    <property type="component" value="Unassembled WGS sequence"/>
</dbReference>
<dbReference type="SUPFAM" id="SSF51679">
    <property type="entry name" value="Bacterial luciferase-like"/>
    <property type="match status" value="1"/>
</dbReference>
<evidence type="ECO:0000313" key="1">
    <source>
        <dbReference type="EMBL" id="MFC5853855.1"/>
    </source>
</evidence>
<dbReference type="EMBL" id="JBHSOA010000042">
    <property type="protein sequence ID" value="MFC5853855.1"/>
    <property type="molecule type" value="Genomic_DNA"/>
</dbReference>
<dbReference type="InterPro" id="IPR036661">
    <property type="entry name" value="Luciferase-like_sf"/>
</dbReference>
<evidence type="ECO:0000313" key="2">
    <source>
        <dbReference type="Proteomes" id="UP001596180"/>
    </source>
</evidence>
<organism evidence="1 2">
    <name type="scientific">Streptomyces chlorus</name>
    <dbReference type="NCBI Taxonomy" id="887452"/>
    <lineage>
        <taxon>Bacteria</taxon>
        <taxon>Bacillati</taxon>
        <taxon>Actinomycetota</taxon>
        <taxon>Actinomycetes</taxon>
        <taxon>Kitasatosporales</taxon>
        <taxon>Streptomycetaceae</taxon>
        <taxon>Streptomyces</taxon>
    </lineage>
</organism>
<gene>
    <name evidence="1" type="ORF">ACFPZI_19215</name>
</gene>
<keyword evidence="2" id="KW-1185">Reference proteome</keyword>
<sequence>MGTQGLHPCRGLRRVARRGDGWLPLIVVPSHVDVDGLVAQRSQLDELARQAGRAPRAIDTVLWVNIDAGTSTERVADTVKEVHERTGIDHFMIDSMYDVDTVDGSLDHAREILRLVAKG</sequence>
<name>A0ABW1E0C6_9ACTN</name>
<comment type="caution">
    <text evidence="1">The sequence shown here is derived from an EMBL/GenBank/DDBJ whole genome shotgun (WGS) entry which is preliminary data.</text>
</comment>
<dbReference type="Gene3D" id="3.20.20.30">
    <property type="entry name" value="Luciferase-like domain"/>
    <property type="match status" value="1"/>
</dbReference>
<proteinExistence type="predicted"/>
<dbReference type="RefSeq" id="WP_381364500.1">
    <property type="nucleotide sequence ID" value="NZ_JBHSOA010000042.1"/>
</dbReference>
<accession>A0ABW1E0C6</accession>
<protein>
    <recommendedName>
        <fullName evidence="3">Luciferase-like domain-containing protein</fullName>
    </recommendedName>
</protein>